<evidence type="ECO:0000256" key="9">
    <source>
        <dbReference type="ARBA" id="ARBA00023239"/>
    </source>
</evidence>
<evidence type="ECO:0000256" key="3">
    <source>
        <dbReference type="ARBA" id="ARBA00004810"/>
    </source>
</evidence>
<dbReference type="InterPro" id="IPR050147">
    <property type="entry name" value="Ser/Thr_Dehydratase"/>
</dbReference>
<dbReference type="SUPFAM" id="SSF55021">
    <property type="entry name" value="ACT-like"/>
    <property type="match status" value="1"/>
</dbReference>
<comment type="pathway">
    <text evidence="3 12">Amino-acid biosynthesis; L-isoleucine biosynthesis; 2-oxobutanoate from L-threonine: step 1/1.</text>
</comment>
<dbReference type="InterPro" id="IPR001926">
    <property type="entry name" value="TrpB-like_PALP"/>
</dbReference>
<evidence type="ECO:0000256" key="4">
    <source>
        <dbReference type="ARBA" id="ARBA00010869"/>
    </source>
</evidence>
<dbReference type="InterPro" id="IPR045865">
    <property type="entry name" value="ACT-like_dom_sf"/>
</dbReference>
<comment type="subunit">
    <text evidence="5 12">Homotetramer.</text>
</comment>
<evidence type="ECO:0000256" key="8">
    <source>
        <dbReference type="ARBA" id="ARBA00022898"/>
    </source>
</evidence>
<gene>
    <name evidence="12" type="primary">ilvA</name>
    <name evidence="14" type="ORF">QE382_000748</name>
</gene>
<evidence type="ECO:0000313" key="14">
    <source>
        <dbReference type="EMBL" id="MDQ1148764.1"/>
    </source>
</evidence>
<dbReference type="InterPro" id="IPR001721">
    <property type="entry name" value="TD_ACT-like"/>
</dbReference>
<evidence type="ECO:0000256" key="10">
    <source>
        <dbReference type="ARBA" id="ARBA00023304"/>
    </source>
</evidence>
<dbReference type="PANTHER" id="PTHR48078">
    <property type="entry name" value="THREONINE DEHYDRATASE, MITOCHONDRIAL-RELATED"/>
    <property type="match status" value="1"/>
</dbReference>
<evidence type="ECO:0000256" key="1">
    <source>
        <dbReference type="ARBA" id="ARBA00001274"/>
    </source>
</evidence>
<comment type="similarity">
    <text evidence="4 12">Belongs to the serine/threonine dehydratase family.</text>
</comment>
<evidence type="ECO:0000256" key="11">
    <source>
        <dbReference type="ARBA" id="ARBA00025527"/>
    </source>
</evidence>
<sequence>MNLSTLNIDSEATLERIKSVVNRTPLQYNRHLSEKYGAEVYLKREDLQVVRSYKLRGAYNKIISLTEEERQLGVVCASAGNHAQGVAFSCNKLDIKGVIFMPGPTPRQKISQTEMWGNGNVEIILTGDTFDDCQKAALAYTAEYGMTFIPPFDDLKIVEGQGTVAVEALQDLPDMDAMFIPIGGGGLAAGASYYLKNKNKAIRCYGVEPEGAPSMQAALTHGAPIELEHINKFVDGAAVKKIGATTFEIAKQLLDDTRSIPEGKICTCILELYNKDAIVVEPAGALSVAALEFHKDEIKGKKVVCIISGGNNDIDRMSEIKELSLLYEGYKHYFIVRFPQRPGALKLFVSEVLGPKDDITRFEFIKKTERERGPALVGIELNKPEDYTTLIERMKEYKFDVIEINKDQTLFEYLV</sequence>
<dbReference type="SUPFAM" id="SSF53686">
    <property type="entry name" value="Tryptophan synthase beta subunit-like PLP-dependent enzymes"/>
    <property type="match status" value="1"/>
</dbReference>
<organism evidence="14 15">
    <name type="scientific">Sphingobacterium zeae</name>
    <dbReference type="NCBI Taxonomy" id="1776859"/>
    <lineage>
        <taxon>Bacteria</taxon>
        <taxon>Pseudomonadati</taxon>
        <taxon>Bacteroidota</taxon>
        <taxon>Sphingobacteriia</taxon>
        <taxon>Sphingobacteriales</taxon>
        <taxon>Sphingobacteriaceae</taxon>
        <taxon>Sphingobacterium</taxon>
    </lineage>
</organism>
<dbReference type="EMBL" id="JAUTBA010000001">
    <property type="protein sequence ID" value="MDQ1148764.1"/>
    <property type="molecule type" value="Genomic_DNA"/>
</dbReference>
<reference evidence="14 15" key="1">
    <citation type="submission" date="2023-07" db="EMBL/GenBank/DDBJ databases">
        <title>Functional and genomic diversity of the sorghum phyllosphere microbiome.</title>
        <authorList>
            <person name="Shade A."/>
        </authorList>
    </citation>
    <scope>NUCLEOTIDE SEQUENCE [LARGE SCALE GENOMIC DNA]</scope>
    <source>
        <strain evidence="14 15">SORGH_AS_0892</strain>
    </source>
</reference>
<dbReference type="NCBIfam" id="NF006390">
    <property type="entry name" value="PRK08639.1"/>
    <property type="match status" value="1"/>
</dbReference>
<keyword evidence="6 12" id="KW-0028">Amino-acid biosynthesis</keyword>
<dbReference type="InterPro" id="IPR011820">
    <property type="entry name" value="IlvA"/>
</dbReference>
<comment type="cofactor">
    <cofactor evidence="2 12">
        <name>pyridoxal 5'-phosphate</name>
        <dbReference type="ChEBI" id="CHEBI:597326"/>
    </cofactor>
</comment>
<keyword evidence="10 12" id="KW-0100">Branched-chain amino acid biosynthesis</keyword>
<feature type="domain" description="ACT-like" evidence="13">
    <location>
        <begin position="332"/>
        <end position="406"/>
    </location>
</feature>
<dbReference type="NCBIfam" id="TIGR02079">
    <property type="entry name" value="THD1"/>
    <property type="match status" value="1"/>
</dbReference>
<dbReference type="Pfam" id="PF00291">
    <property type="entry name" value="PALP"/>
    <property type="match status" value="1"/>
</dbReference>
<protein>
    <recommendedName>
        <fullName evidence="12">L-threonine dehydratase</fullName>
        <ecNumber evidence="12">4.3.1.19</ecNumber>
    </recommendedName>
    <alternativeName>
        <fullName evidence="12">Threonine deaminase</fullName>
    </alternativeName>
</protein>
<comment type="function">
    <text evidence="11 12">Catalyzes the anaerobic formation of alpha-ketobutyrate and ammonia from threonine in a two-step reaction. The first step involved a dehydration of threonine and a production of enamine intermediates (aminocrotonate), which tautomerizes to its imine form (iminobutyrate). Both intermediates are unstable and short-lived. The second step is the nonenzymatic hydrolysis of the enamine/imine intermediates to form 2-ketobutyrate and free ammonia. In the low water environment of the cell, the second step is accelerated by RidA.</text>
</comment>
<evidence type="ECO:0000256" key="5">
    <source>
        <dbReference type="ARBA" id="ARBA00011881"/>
    </source>
</evidence>
<dbReference type="PANTHER" id="PTHR48078:SF11">
    <property type="entry name" value="THREONINE DEHYDRATASE, MITOCHONDRIAL"/>
    <property type="match status" value="1"/>
</dbReference>
<dbReference type="InterPro" id="IPR036052">
    <property type="entry name" value="TrpB-like_PALP_sf"/>
</dbReference>
<keyword evidence="15" id="KW-1185">Reference proteome</keyword>
<evidence type="ECO:0000259" key="13">
    <source>
        <dbReference type="PROSITE" id="PS51672"/>
    </source>
</evidence>
<keyword evidence="9 12" id="KW-0456">Lyase</keyword>
<name>A0ABU0U1S1_9SPHI</name>
<dbReference type="Proteomes" id="UP001244640">
    <property type="component" value="Unassembled WGS sequence"/>
</dbReference>
<dbReference type="PROSITE" id="PS51672">
    <property type="entry name" value="ACT_LIKE"/>
    <property type="match status" value="1"/>
</dbReference>
<dbReference type="PROSITE" id="PS00165">
    <property type="entry name" value="DEHYDRATASE_SER_THR"/>
    <property type="match status" value="1"/>
</dbReference>
<evidence type="ECO:0000256" key="2">
    <source>
        <dbReference type="ARBA" id="ARBA00001933"/>
    </source>
</evidence>
<dbReference type="RefSeq" id="WP_307184733.1">
    <property type="nucleotide sequence ID" value="NZ_JAUTBA010000001.1"/>
</dbReference>
<comment type="caution">
    <text evidence="14">The sequence shown here is derived from an EMBL/GenBank/DDBJ whole genome shotgun (WGS) entry which is preliminary data.</text>
</comment>
<keyword evidence="8 12" id="KW-0663">Pyridoxal phosphate</keyword>
<evidence type="ECO:0000256" key="6">
    <source>
        <dbReference type="ARBA" id="ARBA00022605"/>
    </source>
</evidence>
<dbReference type="Gene3D" id="3.40.50.1100">
    <property type="match status" value="2"/>
</dbReference>
<dbReference type="EC" id="4.3.1.19" evidence="12"/>
<proteinExistence type="inferred from homology"/>
<evidence type="ECO:0000256" key="7">
    <source>
        <dbReference type="ARBA" id="ARBA00022624"/>
    </source>
</evidence>
<dbReference type="CDD" id="cd01562">
    <property type="entry name" value="Thr-dehyd"/>
    <property type="match status" value="1"/>
</dbReference>
<evidence type="ECO:0000256" key="12">
    <source>
        <dbReference type="RuleBase" id="RU362012"/>
    </source>
</evidence>
<dbReference type="InterPro" id="IPR000634">
    <property type="entry name" value="Ser/Thr_deHydtase_PyrdxlP-BS"/>
</dbReference>
<keyword evidence="7 12" id="KW-0412">Isoleucine biosynthesis</keyword>
<evidence type="ECO:0000313" key="15">
    <source>
        <dbReference type="Proteomes" id="UP001244640"/>
    </source>
</evidence>
<dbReference type="Pfam" id="PF00585">
    <property type="entry name" value="Thr_dehydrat_C"/>
    <property type="match status" value="1"/>
</dbReference>
<accession>A0ABU0U1S1</accession>
<dbReference type="GO" id="GO:0004794">
    <property type="term" value="F:threonine deaminase activity"/>
    <property type="evidence" value="ECO:0007669"/>
    <property type="project" value="UniProtKB-EC"/>
</dbReference>
<comment type="catalytic activity">
    <reaction evidence="1 12">
        <text>L-threonine = 2-oxobutanoate + NH4(+)</text>
        <dbReference type="Rhea" id="RHEA:22108"/>
        <dbReference type="ChEBI" id="CHEBI:16763"/>
        <dbReference type="ChEBI" id="CHEBI:28938"/>
        <dbReference type="ChEBI" id="CHEBI:57926"/>
        <dbReference type="EC" id="4.3.1.19"/>
    </reaction>
</comment>